<gene>
    <name evidence="2" type="ORF">GA0070606_0889</name>
</gene>
<dbReference type="EMBL" id="FMHZ01000002">
    <property type="protein sequence ID" value="SCL45937.1"/>
    <property type="molecule type" value="Genomic_DNA"/>
</dbReference>
<feature type="compositionally biased region" description="Basic residues" evidence="1">
    <location>
        <begin position="87"/>
        <end position="104"/>
    </location>
</feature>
<organism evidence="2 3">
    <name type="scientific">Micromonospora citrea</name>
    <dbReference type="NCBI Taxonomy" id="47855"/>
    <lineage>
        <taxon>Bacteria</taxon>
        <taxon>Bacillati</taxon>
        <taxon>Actinomycetota</taxon>
        <taxon>Actinomycetes</taxon>
        <taxon>Micromonosporales</taxon>
        <taxon>Micromonosporaceae</taxon>
        <taxon>Micromonospora</taxon>
    </lineage>
</organism>
<proteinExistence type="predicted"/>
<name>A0A1C6TVZ5_9ACTN</name>
<feature type="compositionally biased region" description="Low complexity" evidence="1">
    <location>
        <begin position="105"/>
        <end position="118"/>
    </location>
</feature>
<reference evidence="3" key="1">
    <citation type="submission" date="2016-06" db="EMBL/GenBank/DDBJ databases">
        <authorList>
            <person name="Varghese N."/>
            <person name="Submissions Spin"/>
        </authorList>
    </citation>
    <scope>NUCLEOTIDE SEQUENCE [LARGE SCALE GENOMIC DNA]</scope>
    <source>
        <strain evidence="3">DSM 43903</strain>
    </source>
</reference>
<feature type="region of interest" description="Disordered" evidence="1">
    <location>
        <begin position="459"/>
        <end position="492"/>
    </location>
</feature>
<accession>A0A1C6TVZ5</accession>
<dbReference type="Proteomes" id="UP000199001">
    <property type="component" value="Unassembled WGS sequence"/>
</dbReference>
<evidence type="ECO:0000256" key="1">
    <source>
        <dbReference type="SAM" id="MobiDB-lite"/>
    </source>
</evidence>
<evidence type="ECO:0000313" key="3">
    <source>
        <dbReference type="Proteomes" id="UP000199001"/>
    </source>
</evidence>
<feature type="region of interest" description="Disordered" evidence="1">
    <location>
        <begin position="77"/>
        <end position="118"/>
    </location>
</feature>
<keyword evidence="3" id="KW-1185">Reference proteome</keyword>
<protein>
    <submittedName>
        <fullName evidence="2">Uncharacterized protein</fullName>
    </submittedName>
</protein>
<feature type="region of interest" description="Disordered" evidence="1">
    <location>
        <begin position="618"/>
        <end position="642"/>
    </location>
</feature>
<dbReference type="STRING" id="47855.GA0070606_0889"/>
<feature type="region of interest" description="Disordered" evidence="1">
    <location>
        <begin position="654"/>
        <end position="673"/>
    </location>
</feature>
<evidence type="ECO:0000313" key="2">
    <source>
        <dbReference type="EMBL" id="SCL45937.1"/>
    </source>
</evidence>
<sequence length="982" mass="107121">MRPRKPPVPRIVRAFPPQGALQRFTLDRPMTLRCVLCQHMSMSDSVVTVAGSWSRLLCSRCYGQPDTVRRVMAGLAQSATTTTPSPGRKKSPAAKKATTAKKKPAPAQAKPSPAIASPLPRDMMWLASLHRAKAEGTELAPAEEDLLRRRAGEPAAIAAARYAEQLVDTEARLTRLAGDTDTAGRLHRTRDRLNSACQTAALAFKSAYQAELTVLGHPPAAAEGLDTRVMRSVAAYPFDEALARVLKRRGLPPHALERPTVDLWGWLNAHETTVQEPLSAAVQRVRQMNAATFVRTVLDDLSGRKADAGLTHVAVAEQWMASADEIMFALSEARDTAETELRRAEARAKADLATRLRQTGEAYARGSALCLEARLIVGSFHVRIARLLCGDSVRRLRTDCLAEAMMSLAESHPGITRVVLDACREHRAGCADADGPDPCRSCAPTVAEVVRGRRARALTEPDPVLRVPDPQPAAVDDEQPSPKPPVEHRPDSNLVCPAIVRQVPKKRVVVVETFSWGDGWFGYGWVDGSGQTGQGNGRAVNALDEAVQALCRAALALGPGGRIHLVTRHTRAANVIRLSLSAGRAFTPLDTTVSAGTRHQLQEVAAGRRAVTVSVDPCSGRHGGSVQAEELARRAGQPGYDTKESELVAAPVVSPQATSVEDRLTGPDDEDGPARWLDVSEGLRTKMSWSVALHREHLDGKWCPLPDGLSDDSPGRQLRLHFNHEARGGSSFARVQRVALRRRDGRWEIAGIQWPAELSPGTLVTVTVESTRDVATAQTTPLPKVERVDGVQFTHRYDPRVVTRQNGPGADAHGRVPDLTDMSWVLHTLRRLGYLTEDGGAILAEDALVQNCLRLGLPPVRAKGIHQAVQRLIADRALHRVHGSIDPDGRPWYPHQPGAKRVALLRYVPRVEKVTTASETPGEWHPHRRGHQVAGHLRRLPPGAQASPESEEEYLEEVRDARIVGRSLPKGVTYVKPHYRKR</sequence>
<dbReference type="AlphaFoldDB" id="A0A1C6TVZ5"/>